<comment type="caution">
    <text evidence="1">The sequence shown here is derived from an EMBL/GenBank/DDBJ whole genome shotgun (WGS) entry which is preliminary data.</text>
</comment>
<gene>
    <name evidence="1" type="ORF">OnM2_023036</name>
</gene>
<keyword evidence="2" id="KW-1185">Reference proteome</keyword>
<organism evidence="1 2">
    <name type="scientific">Erysiphe neolycopersici</name>
    <dbReference type="NCBI Taxonomy" id="212602"/>
    <lineage>
        <taxon>Eukaryota</taxon>
        <taxon>Fungi</taxon>
        <taxon>Dikarya</taxon>
        <taxon>Ascomycota</taxon>
        <taxon>Pezizomycotina</taxon>
        <taxon>Leotiomycetes</taxon>
        <taxon>Erysiphales</taxon>
        <taxon>Erysiphaceae</taxon>
        <taxon>Erysiphe</taxon>
    </lineage>
</organism>
<dbReference type="AlphaFoldDB" id="A0A420I1Z3"/>
<protein>
    <submittedName>
        <fullName evidence="1">Uncharacterized protein</fullName>
    </submittedName>
</protein>
<accession>A0A420I1Z3</accession>
<dbReference type="OrthoDB" id="10464112at2759"/>
<dbReference type="EMBL" id="MCFK01002381">
    <property type="protein sequence ID" value="RKF63712.1"/>
    <property type="molecule type" value="Genomic_DNA"/>
</dbReference>
<proteinExistence type="predicted"/>
<evidence type="ECO:0000313" key="1">
    <source>
        <dbReference type="EMBL" id="RKF63712.1"/>
    </source>
</evidence>
<evidence type="ECO:0000313" key="2">
    <source>
        <dbReference type="Proteomes" id="UP000286134"/>
    </source>
</evidence>
<name>A0A420I1Z3_9PEZI</name>
<reference evidence="1 2" key="1">
    <citation type="journal article" date="2018" name="BMC Genomics">
        <title>Comparative genome analyses reveal sequence features reflecting distinct modes of host-adaptation between dicot and monocot powdery mildew.</title>
        <authorList>
            <person name="Wu Y."/>
            <person name="Ma X."/>
            <person name="Pan Z."/>
            <person name="Kale S.D."/>
            <person name="Song Y."/>
            <person name="King H."/>
            <person name="Zhang Q."/>
            <person name="Presley C."/>
            <person name="Deng X."/>
            <person name="Wei C.I."/>
            <person name="Xiao S."/>
        </authorList>
    </citation>
    <scope>NUCLEOTIDE SEQUENCE [LARGE SCALE GENOMIC DNA]</scope>
    <source>
        <strain evidence="1">UMSG2</strain>
    </source>
</reference>
<dbReference type="Proteomes" id="UP000286134">
    <property type="component" value="Unassembled WGS sequence"/>
</dbReference>
<sequence length="133" mass="14998">MANLYTPVLLLTMQQKSYEQALNTYNQRPNSTGYSPTFLALGVTHKEPPTPYLGELTPTEETAFASDLFKLYSPKVQNAHLNVASRRAARDEMNFVHIYKKREPGLEFSAKTIGSFNKGKETIKENRSTTVPL</sequence>